<dbReference type="RefSeq" id="WP_146290453.1">
    <property type="nucleotide sequence ID" value="NZ_CP042304.1"/>
</dbReference>
<feature type="domain" description="AFP-like" evidence="1">
    <location>
        <begin position="286"/>
        <end position="342"/>
    </location>
</feature>
<protein>
    <submittedName>
        <fullName evidence="2">N-acetylneuraminate synthase</fullName>
        <ecNumber evidence="2">2.5.1.56</ecNumber>
    </submittedName>
</protein>
<dbReference type="InterPro" id="IPR051690">
    <property type="entry name" value="PseI-like"/>
</dbReference>
<dbReference type="Pfam" id="PF08666">
    <property type="entry name" value="SAF"/>
    <property type="match status" value="1"/>
</dbReference>
<dbReference type="EMBL" id="CP042304">
    <property type="protein sequence ID" value="QDZ11635.1"/>
    <property type="molecule type" value="Genomic_DNA"/>
</dbReference>
<dbReference type="Gene3D" id="3.90.1210.10">
    <property type="entry name" value="Antifreeze-like/N-acetylneuraminic acid synthase C-terminal domain"/>
    <property type="match status" value="1"/>
</dbReference>
<dbReference type="InterPro" id="IPR013132">
    <property type="entry name" value="PseI/NeuA/B-like_N"/>
</dbReference>
<evidence type="ECO:0000313" key="2">
    <source>
        <dbReference type="EMBL" id="QDZ11635.1"/>
    </source>
</evidence>
<keyword evidence="2" id="KW-0808">Transferase</keyword>
<accession>A0A5B8LVL6</accession>
<dbReference type="SUPFAM" id="SSF51269">
    <property type="entry name" value="AFP III-like domain"/>
    <property type="match status" value="1"/>
</dbReference>
<dbReference type="GO" id="GO:0047444">
    <property type="term" value="F:N-acylneuraminate-9-phosphate synthase activity"/>
    <property type="evidence" value="ECO:0007669"/>
    <property type="project" value="TreeGrafter"/>
</dbReference>
<sequence>MNTFIIAEAGVNHNGNADMALRLVDVAADAGADAIKFQSFSADKLTRLGADTAEYQRAATGHSDQYNMLKALEISEELHHALFERAHARGIEFMSTAFDEGSFDFLVALGLKRVKVPSGELTNTPFLRHMARSGLPLIVSTGMATLEEVVDAVSVIKATREAAGIVPVPNDLAILHCTSNYPAMPEHVNLRAMQTIADATGAVMGYSDHTLGIAVSTAAVAMGAKTIEKHFTLDKSLPGPDHGASLDPEELKALVRAIRDIEKALGDGVKQPTASEVPIRALVRRSVTAVRDIEADATVRAEDITLLRPGTGIPPADLDKVYGRRTARRIAAGETVVWSDLQ</sequence>
<dbReference type="Proteomes" id="UP000315364">
    <property type="component" value="Chromosome"/>
</dbReference>
<reference evidence="2 3" key="1">
    <citation type="submission" date="2019-07" db="EMBL/GenBank/DDBJ databases">
        <title>Full genome sequence of Devosia sp. Gsoil 520.</title>
        <authorList>
            <person name="Im W.-T."/>
        </authorList>
    </citation>
    <scope>NUCLEOTIDE SEQUENCE [LARGE SCALE GENOMIC DNA]</scope>
    <source>
        <strain evidence="2 3">Gsoil 520</strain>
    </source>
</reference>
<dbReference type="AlphaFoldDB" id="A0A5B8LVL6"/>
<dbReference type="SMART" id="SM00858">
    <property type="entry name" value="SAF"/>
    <property type="match status" value="1"/>
</dbReference>
<organism evidence="2 3">
    <name type="scientific">Devosia ginsengisoli</name>
    <dbReference type="NCBI Taxonomy" id="400770"/>
    <lineage>
        <taxon>Bacteria</taxon>
        <taxon>Pseudomonadati</taxon>
        <taxon>Pseudomonadota</taxon>
        <taxon>Alphaproteobacteria</taxon>
        <taxon>Hyphomicrobiales</taxon>
        <taxon>Devosiaceae</taxon>
        <taxon>Devosia</taxon>
    </lineage>
</organism>
<dbReference type="PANTHER" id="PTHR42966">
    <property type="entry name" value="N-ACETYLNEURAMINATE SYNTHASE"/>
    <property type="match status" value="1"/>
</dbReference>
<dbReference type="Gene3D" id="3.20.20.70">
    <property type="entry name" value="Aldolase class I"/>
    <property type="match status" value="1"/>
</dbReference>
<proteinExistence type="predicted"/>
<dbReference type="GO" id="GO:0016051">
    <property type="term" value="P:carbohydrate biosynthetic process"/>
    <property type="evidence" value="ECO:0007669"/>
    <property type="project" value="InterPro"/>
</dbReference>
<evidence type="ECO:0000313" key="3">
    <source>
        <dbReference type="Proteomes" id="UP000315364"/>
    </source>
</evidence>
<dbReference type="InterPro" id="IPR036732">
    <property type="entry name" value="AFP_Neu5c_C_sf"/>
</dbReference>
<evidence type="ECO:0000259" key="1">
    <source>
        <dbReference type="PROSITE" id="PS50844"/>
    </source>
</evidence>
<gene>
    <name evidence="2" type="primary">neuB</name>
    <name evidence="2" type="ORF">FPZ08_13230</name>
</gene>
<dbReference type="CDD" id="cd11615">
    <property type="entry name" value="SAF_NeuB_like"/>
    <property type="match status" value="1"/>
</dbReference>
<dbReference type="KEGG" id="dea:FPZ08_13230"/>
<dbReference type="InterPro" id="IPR020007">
    <property type="entry name" value="NeuB/NeuA"/>
</dbReference>
<dbReference type="InterPro" id="IPR057736">
    <property type="entry name" value="SAF_PseI/NeuA/NeuB"/>
</dbReference>
<dbReference type="InterPro" id="IPR013785">
    <property type="entry name" value="Aldolase_TIM"/>
</dbReference>
<dbReference type="GO" id="GO:0050462">
    <property type="term" value="F:N-acetylneuraminate synthase activity"/>
    <property type="evidence" value="ECO:0007669"/>
    <property type="project" value="UniProtKB-EC"/>
</dbReference>
<dbReference type="EC" id="2.5.1.56" evidence="2"/>
<dbReference type="Pfam" id="PF03102">
    <property type="entry name" value="NeuB"/>
    <property type="match status" value="1"/>
</dbReference>
<dbReference type="NCBIfam" id="TIGR03569">
    <property type="entry name" value="NeuB_NnaB"/>
    <property type="match status" value="1"/>
</dbReference>
<dbReference type="SUPFAM" id="SSF51569">
    <property type="entry name" value="Aldolase"/>
    <property type="match status" value="1"/>
</dbReference>
<dbReference type="InterPro" id="IPR006190">
    <property type="entry name" value="SAF_AFP_Neu5Ac"/>
</dbReference>
<dbReference type="PANTHER" id="PTHR42966:SF1">
    <property type="entry name" value="SIALIC ACID SYNTHASE"/>
    <property type="match status" value="1"/>
</dbReference>
<keyword evidence="3" id="KW-1185">Reference proteome</keyword>
<dbReference type="PROSITE" id="PS50844">
    <property type="entry name" value="AFP_LIKE"/>
    <property type="match status" value="1"/>
</dbReference>
<dbReference type="OrthoDB" id="9781701at2"/>
<dbReference type="InterPro" id="IPR013974">
    <property type="entry name" value="SAF"/>
</dbReference>
<name>A0A5B8LVL6_9HYPH</name>